<dbReference type="EMBL" id="JAIWYP010000008">
    <property type="protein sequence ID" value="KAH3788220.1"/>
    <property type="molecule type" value="Genomic_DNA"/>
</dbReference>
<comment type="caution">
    <text evidence="2">The sequence shown here is derived from an EMBL/GenBank/DDBJ whole genome shotgun (WGS) entry which is preliminary data.</text>
</comment>
<proteinExistence type="predicted"/>
<sequence>MSADPINGPYQRLATYRIDPYHHESFELPRNDWCWFSCCIGQSCQQSAINTSPTRTRTDQHGRDTDSSGRTRINTSSARTIPAVHDNDKD</sequence>
<reference evidence="2" key="2">
    <citation type="submission" date="2020-11" db="EMBL/GenBank/DDBJ databases">
        <authorList>
            <person name="McCartney M.A."/>
            <person name="Auch B."/>
            <person name="Kono T."/>
            <person name="Mallez S."/>
            <person name="Becker A."/>
            <person name="Gohl D.M."/>
            <person name="Silverstein K.A.T."/>
            <person name="Koren S."/>
            <person name="Bechman K.B."/>
            <person name="Herman A."/>
            <person name="Abrahante J.E."/>
            <person name="Garbe J."/>
        </authorList>
    </citation>
    <scope>NUCLEOTIDE SEQUENCE</scope>
    <source>
        <strain evidence="2">Duluth1</strain>
        <tissue evidence="2">Whole animal</tissue>
    </source>
</reference>
<evidence type="ECO:0000313" key="3">
    <source>
        <dbReference type="Proteomes" id="UP000828390"/>
    </source>
</evidence>
<feature type="compositionally biased region" description="Polar residues" evidence="1">
    <location>
        <begin position="70"/>
        <end position="79"/>
    </location>
</feature>
<evidence type="ECO:0000256" key="1">
    <source>
        <dbReference type="SAM" id="MobiDB-lite"/>
    </source>
</evidence>
<feature type="compositionally biased region" description="Basic and acidic residues" evidence="1">
    <location>
        <begin position="56"/>
        <end position="69"/>
    </location>
</feature>
<name>A0A9D4F227_DREPO</name>
<keyword evidence="3" id="KW-1185">Reference proteome</keyword>
<feature type="region of interest" description="Disordered" evidence="1">
    <location>
        <begin position="48"/>
        <end position="90"/>
    </location>
</feature>
<accession>A0A9D4F227</accession>
<evidence type="ECO:0000313" key="2">
    <source>
        <dbReference type="EMBL" id="KAH3788220.1"/>
    </source>
</evidence>
<gene>
    <name evidence="2" type="ORF">DPMN_166355</name>
</gene>
<dbReference type="AlphaFoldDB" id="A0A9D4F227"/>
<reference evidence="2" key="1">
    <citation type="journal article" date="2019" name="bioRxiv">
        <title>The Genome of the Zebra Mussel, Dreissena polymorpha: A Resource for Invasive Species Research.</title>
        <authorList>
            <person name="McCartney M.A."/>
            <person name="Auch B."/>
            <person name="Kono T."/>
            <person name="Mallez S."/>
            <person name="Zhang Y."/>
            <person name="Obille A."/>
            <person name="Becker A."/>
            <person name="Abrahante J.E."/>
            <person name="Garbe J."/>
            <person name="Badalamenti J.P."/>
            <person name="Herman A."/>
            <person name="Mangelson H."/>
            <person name="Liachko I."/>
            <person name="Sullivan S."/>
            <person name="Sone E.D."/>
            <person name="Koren S."/>
            <person name="Silverstein K.A.T."/>
            <person name="Beckman K.B."/>
            <person name="Gohl D.M."/>
        </authorList>
    </citation>
    <scope>NUCLEOTIDE SEQUENCE</scope>
    <source>
        <strain evidence="2">Duluth1</strain>
        <tissue evidence="2">Whole animal</tissue>
    </source>
</reference>
<organism evidence="2 3">
    <name type="scientific">Dreissena polymorpha</name>
    <name type="common">Zebra mussel</name>
    <name type="synonym">Mytilus polymorpha</name>
    <dbReference type="NCBI Taxonomy" id="45954"/>
    <lineage>
        <taxon>Eukaryota</taxon>
        <taxon>Metazoa</taxon>
        <taxon>Spiralia</taxon>
        <taxon>Lophotrochozoa</taxon>
        <taxon>Mollusca</taxon>
        <taxon>Bivalvia</taxon>
        <taxon>Autobranchia</taxon>
        <taxon>Heteroconchia</taxon>
        <taxon>Euheterodonta</taxon>
        <taxon>Imparidentia</taxon>
        <taxon>Neoheterodontei</taxon>
        <taxon>Myida</taxon>
        <taxon>Dreissenoidea</taxon>
        <taxon>Dreissenidae</taxon>
        <taxon>Dreissena</taxon>
    </lineage>
</organism>
<protein>
    <submittedName>
        <fullName evidence="2">Uncharacterized protein</fullName>
    </submittedName>
</protein>
<dbReference type="Proteomes" id="UP000828390">
    <property type="component" value="Unassembled WGS sequence"/>
</dbReference>